<dbReference type="SUPFAM" id="SSF50249">
    <property type="entry name" value="Nucleic acid-binding proteins"/>
    <property type="match status" value="1"/>
</dbReference>
<dbReference type="Proteomes" id="UP001314170">
    <property type="component" value="Unassembled WGS sequence"/>
</dbReference>
<comment type="caution">
    <text evidence="1">The sequence shown here is derived from an EMBL/GenBank/DDBJ whole genome shotgun (WGS) entry which is preliminary data.</text>
</comment>
<keyword evidence="2" id="KW-1185">Reference proteome</keyword>
<dbReference type="InterPro" id="IPR012340">
    <property type="entry name" value="NA-bd_OB-fold"/>
</dbReference>
<dbReference type="AlphaFoldDB" id="A0AAV1RAM9"/>
<gene>
    <name evidence="1" type="ORF">DCAF_LOCUS8865</name>
</gene>
<accession>A0AAV1RAM9</accession>
<proteinExistence type="predicted"/>
<dbReference type="Gene3D" id="2.40.50.140">
    <property type="entry name" value="Nucleic acid-binding proteins"/>
    <property type="match status" value="1"/>
</dbReference>
<dbReference type="EMBL" id="CAWUPB010000913">
    <property type="protein sequence ID" value="CAK7332209.1"/>
    <property type="molecule type" value="Genomic_DNA"/>
</dbReference>
<sequence length="167" mass="18593">MVLRTEEESGQTQWILQRIITTRLLEACSLCDRTLPDTPNNNNTFCKFCHKNSASSSSSSSYKRLFRILVSIATDTKVLNVMCFDRAARVLFGCSADDFFHFSKLHPFAAANAAKILEGEMFRMTLSKPKNGNAQNLRAVSVVPLRSGFKPAIESLKEFYGVKAATS</sequence>
<name>A0AAV1RAM9_9ROSI</name>
<evidence type="ECO:0000313" key="1">
    <source>
        <dbReference type="EMBL" id="CAK7332209.1"/>
    </source>
</evidence>
<reference evidence="1 2" key="1">
    <citation type="submission" date="2024-01" db="EMBL/GenBank/DDBJ databases">
        <authorList>
            <person name="Waweru B."/>
        </authorList>
    </citation>
    <scope>NUCLEOTIDE SEQUENCE [LARGE SCALE GENOMIC DNA]</scope>
</reference>
<protein>
    <recommendedName>
        <fullName evidence="3">Replication factor A C-terminal domain-containing protein</fullName>
    </recommendedName>
</protein>
<evidence type="ECO:0008006" key="3">
    <source>
        <dbReference type="Google" id="ProtNLM"/>
    </source>
</evidence>
<organism evidence="1 2">
    <name type="scientific">Dovyalis caffra</name>
    <dbReference type="NCBI Taxonomy" id="77055"/>
    <lineage>
        <taxon>Eukaryota</taxon>
        <taxon>Viridiplantae</taxon>
        <taxon>Streptophyta</taxon>
        <taxon>Embryophyta</taxon>
        <taxon>Tracheophyta</taxon>
        <taxon>Spermatophyta</taxon>
        <taxon>Magnoliopsida</taxon>
        <taxon>eudicotyledons</taxon>
        <taxon>Gunneridae</taxon>
        <taxon>Pentapetalae</taxon>
        <taxon>rosids</taxon>
        <taxon>fabids</taxon>
        <taxon>Malpighiales</taxon>
        <taxon>Salicaceae</taxon>
        <taxon>Flacourtieae</taxon>
        <taxon>Dovyalis</taxon>
    </lineage>
</organism>
<evidence type="ECO:0000313" key="2">
    <source>
        <dbReference type="Proteomes" id="UP001314170"/>
    </source>
</evidence>